<proteinExistence type="predicted"/>
<dbReference type="AlphaFoldDB" id="A0A0K0EDV6"/>
<reference evidence="6" key="1">
    <citation type="submission" date="2015-08" db="UniProtKB">
        <authorList>
            <consortium name="WormBaseParasite"/>
        </authorList>
    </citation>
    <scope>IDENTIFICATION</scope>
</reference>
<keyword evidence="2" id="KW-1133">Transmembrane helix</keyword>
<dbReference type="WBParaSite" id="TCONS_00006964.p1">
    <property type="protein sequence ID" value="TCONS_00006964.p1"/>
    <property type="gene ID" value="XLOC_005049"/>
</dbReference>
<dbReference type="WBParaSite" id="SSTP_0000766800.1">
    <property type="protein sequence ID" value="SSTP_0000766800.1"/>
    <property type="gene ID" value="SSTP_0000766800"/>
</dbReference>
<dbReference type="PROSITE" id="PS01186">
    <property type="entry name" value="EGF_2"/>
    <property type="match status" value="1"/>
</dbReference>
<feature type="disulfide bond" evidence="1">
    <location>
        <begin position="152"/>
        <end position="161"/>
    </location>
</feature>
<feature type="chain" id="PRO_5005328031" evidence="3">
    <location>
        <begin position="25"/>
        <end position="272"/>
    </location>
</feature>
<evidence type="ECO:0000313" key="7">
    <source>
        <dbReference type="WBParaSite" id="TCONS_00006964.p1"/>
    </source>
</evidence>
<dbReference type="STRING" id="6248.A0A0K0EDV6"/>
<evidence type="ECO:0000313" key="6">
    <source>
        <dbReference type="WBParaSite" id="SSTP_0000766800.1"/>
    </source>
</evidence>
<comment type="caution">
    <text evidence="1">Lacks conserved residue(s) required for the propagation of feature annotation.</text>
</comment>
<keyword evidence="2" id="KW-0812">Transmembrane</keyword>
<dbReference type="InterPro" id="IPR000742">
    <property type="entry name" value="EGF"/>
</dbReference>
<name>A0A0K0EDV6_STRER</name>
<keyword evidence="5" id="KW-1185">Reference proteome</keyword>
<dbReference type="SMART" id="SM00181">
    <property type="entry name" value="EGF"/>
    <property type="match status" value="3"/>
</dbReference>
<keyword evidence="1" id="KW-1015">Disulfide bond</keyword>
<evidence type="ECO:0000256" key="1">
    <source>
        <dbReference type="PROSITE-ProRule" id="PRU00076"/>
    </source>
</evidence>
<keyword evidence="1" id="KW-0245">EGF-like domain</keyword>
<feature type="domain" description="EGF-like" evidence="4">
    <location>
        <begin position="127"/>
        <end position="162"/>
    </location>
</feature>
<evidence type="ECO:0000256" key="2">
    <source>
        <dbReference type="SAM" id="Phobius"/>
    </source>
</evidence>
<keyword evidence="3" id="KW-0732">Signal</keyword>
<dbReference type="PROSITE" id="PS50026">
    <property type="entry name" value="EGF_3"/>
    <property type="match status" value="1"/>
</dbReference>
<evidence type="ECO:0000259" key="4">
    <source>
        <dbReference type="PROSITE" id="PS50026"/>
    </source>
</evidence>
<sequence length="272" mass="31250">MILKGIHFFGHIILILLFLSGVFLQRFKNTDSDGENLEEINLDTLANCTTETEFGLINGFFEECGLWEYDNGKWRKNGNNIEYEEIRCKHNRINGIIENGICICKPGWSGAFCHIYNKCSDNLFFRKGRGCTTICENNGVLSKGNNGLECSCKNQWDGRWCERLACWRLTPDELHSRRFINSVNGTCKCSEYYSGPECLNIVSCVHGKYENGYCKCHPSYHGEICDIKCKTNQTCIENLPEEILSVNSVNYNIFNQVLLFILLLIHFKIIFV</sequence>
<keyword evidence="2" id="KW-0472">Membrane</keyword>
<organism evidence="6">
    <name type="scientific">Strongyloides stercoralis</name>
    <name type="common">Threadworm</name>
    <dbReference type="NCBI Taxonomy" id="6248"/>
    <lineage>
        <taxon>Eukaryota</taxon>
        <taxon>Metazoa</taxon>
        <taxon>Ecdysozoa</taxon>
        <taxon>Nematoda</taxon>
        <taxon>Chromadorea</taxon>
        <taxon>Rhabditida</taxon>
        <taxon>Tylenchina</taxon>
        <taxon>Panagrolaimomorpha</taxon>
        <taxon>Strongyloidoidea</taxon>
        <taxon>Strongyloididae</taxon>
        <taxon>Strongyloides</taxon>
    </lineage>
</organism>
<dbReference type="PROSITE" id="PS00022">
    <property type="entry name" value="EGF_1"/>
    <property type="match status" value="2"/>
</dbReference>
<evidence type="ECO:0000256" key="3">
    <source>
        <dbReference type="SAM" id="SignalP"/>
    </source>
</evidence>
<evidence type="ECO:0000313" key="5">
    <source>
        <dbReference type="Proteomes" id="UP000035681"/>
    </source>
</evidence>
<dbReference type="Proteomes" id="UP000035681">
    <property type="component" value="Unplaced"/>
</dbReference>
<protein>
    <submittedName>
        <fullName evidence="6 7">EGF-like domain-containing protein</fullName>
    </submittedName>
</protein>
<dbReference type="Gene3D" id="2.10.25.10">
    <property type="entry name" value="Laminin"/>
    <property type="match status" value="1"/>
</dbReference>
<feature type="transmembrane region" description="Helical" evidence="2">
    <location>
        <begin position="253"/>
        <end position="271"/>
    </location>
</feature>
<feature type="signal peptide" evidence="3">
    <location>
        <begin position="1"/>
        <end position="24"/>
    </location>
</feature>
<accession>A0A0K0EDV6</accession>